<dbReference type="RefSeq" id="WP_207856342.1">
    <property type="nucleotide sequence ID" value="NZ_JAFREP010000001.1"/>
</dbReference>
<dbReference type="Gene3D" id="1.10.8.60">
    <property type="match status" value="1"/>
</dbReference>
<protein>
    <submittedName>
        <fullName evidence="7">Sigma 54-interacting transcriptional regulator</fullName>
    </submittedName>
</protein>
<dbReference type="InterPro" id="IPR002078">
    <property type="entry name" value="Sigma_54_int"/>
</dbReference>
<keyword evidence="8" id="KW-1185">Reference proteome</keyword>
<organism evidence="7 8">
    <name type="scientific">Acanthopleuribacter pedis</name>
    <dbReference type="NCBI Taxonomy" id="442870"/>
    <lineage>
        <taxon>Bacteria</taxon>
        <taxon>Pseudomonadati</taxon>
        <taxon>Acidobacteriota</taxon>
        <taxon>Holophagae</taxon>
        <taxon>Acanthopleuribacterales</taxon>
        <taxon>Acanthopleuribacteraceae</taxon>
        <taxon>Acanthopleuribacter</taxon>
    </lineage>
</organism>
<keyword evidence="2" id="KW-0067">ATP-binding</keyword>
<evidence type="ECO:0000313" key="8">
    <source>
        <dbReference type="Proteomes" id="UP000664417"/>
    </source>
</evidence>
<dbReference type="AlphaFoldDB" id="A0A8J7QDJ8"/>
<feature type="domain" description="Sigma-54 factor interaction" evidence="6">
    <location>
        <begin position="148"/>
        <end position="386"/>
    </location>
</feature>
<comment type="caution">
    <text evidence="7">The sequence shown here is derived from an EMBL/GenBank/DDBJ whole genome shotgun (WGS) entry which is preliminary data.</text>
</comment>
<accession>A0A8J7QDJ8</accession>
<dbReference type="FunFam" id="3.40.50.300:FF:000006">
    <property type="entry name" value="DNA-binding transcriptional regulator NtrC"/>
    <property type="match status" value="1"/>
</dbReference>
<feature type="region of interest" description="Disordered" evidence="5">
    <location>
        <begin position="413"/>
        <end position="436"/>
    </location>
</feature>
<evidence type="ECO:0000259" key="6">
    <source>
        <dbReference type="PROSITE" id="PS50045"/>
    </source>
</evidence>
<dbReference type="Proteomes" id="UP000664417">
    <property type="component" value="Unassembled WGS sequence"/>
</dbReference>
<dbReference type="Pfam" id="PF25601">
    <property type="entry name" value="AAA_lid_14"/>
    <property type="match status" value="1"/>
</dbReference>
<keyword evidence="3" id="KW-0805">Transcription regulation</keyword>
<keyword evidence="1" id="KW-0547">Nucleotide-binding</keyword>
<dbReference type="PROSITE" id="PS00688">
    <property type="entry name" value="SIGMA54_INTERACT_3"/>
    <property type="match status" value="1"/>
</dbReference>
<dbReference type="GO" id="GO:0005524">
    <property type="term" value="F:ATP binding"/>
    <property type="evidence" value="ECO:0007669"/>
    <property type="project" value="UniProtKB-KW"/>
</dbReference>
<dbReference type="Pfam" id="PF00158">
    <property type="entry name" value="Sigma54_activat"/>
    <property type="match status" value="1"/>
</dbReference>
<dbReference type="EMBL" id="JAFREP010000001">
    <property type="protein sequence ID" value="MBO1317108.1"/>
    <property type="molecule type" value="Genomic_DNA"/>
</dbReference>
<dbReference type="PROSITE" id="PS50045">
    <property type="entry name" value="SIGMA54_INTERACT_4"/>
    <property type="match status" value="1"/>
</dbReference>
<sequence>MNLDHLHAATEPSQTLTEEETRRFPTFTIVSHPIPSRIGDVYQLQSKDMALSRIAPDFMNPDSYLLSPLADPFLSRAPIQFDFGTGRQLVIHPNGKGQAVLNGETLTEPRAVFLKELERGVHLVLANRIVLWLHHGPLLTRQVVHHGLVGHSEAVRKLRKEISLVADLSCPVLLRGGSGTGKELVATAIHEAGNRRGPFVSVNMGAIPASLAASELFGAVKGAYTGSQQNQLGYFRSAQDGTLFLDEIGETSPEIQVMLLRALETREIAPVGAQKNIAFDTRFLAATDANLESKMEVDAFKAPLFHRLAGYEIKLPPLAKRLEDLGRLFLHFAQPILEELQELARITPKDPYITPWIPTKLMVQLLECPWPGNVRQLRNSVQQLLVANRGRPYLTATATLTESLSDPTAVVKQAEEQTPKPVLEAPKKRTKPSQLSHDEVREALRTARWDIQAGADRLGISRGALYLLMKKIPGLHKASELEADIILVALRECGGDLQIAADQLCVSASALRRRCKRIWPDGTPPV</sequence>
<evidence type="ECO:0000256" key="3">
    <source>
        <dbReference type="ARBA" id="ARBA00023015"/>
    </source>
</evidence>
<reference evidence="7" key="1">
    <citation type="submission" date="2021-03" db="EMBL/GenBank/DDBJ databases">
        <authorList>
            <person name="Wang G."/>
        </authorList>
    </citation>
    <scope>NUCLEOTIDE SEQUENCE</scope>
    <source>
        <strain evidence="7">KCTC 12899</strain>
    </source>
</reference>
<dbReference type="GO" id="GO:0006355">
    <property type="term" value="P:regulation of DNA-templated transcription"/>
    <property type="evidence" value="ECO:0007669"/>
    <property type="project" value="InterPro"/>
</dbReference>
<dbReference type="InterPro" id="IPR025944">
    <property type="entry name" value="Sigma_54_int_dom_CS"/>
</dbReference>
<evidence type="ECO:0000256" key="4">
    <source>
        <dbReference type="ARBA" id="ARBA00023163"/>
    </source>
</evidence>
<dbReference type="InterPro" id="IPR027417">
    <property type="entry name" value="P-loop_NTPase"/>
</dbReference>
<evidence type="ECO:0000256" key="1">
    <source>
        <dbReference type="ARBA" id="ARBA00022741"/>
    </source>
</evidence>
<keyword evidence="4" id="KW-0804">Transcription</keyword>
<dbReference type="SUPFAM" id="SSF52540">
    <property type="entry name" value="P-loop containing nucleoside triphosphate hydrolases"/>
    <property type="match status" value="1"/>
</dbReference>
<dbReference type="CDD" id="cd00009">
    <property type="entry name" value="AAA"/>
    <property type="match status" value="1"/>
</dbReference>
<gene>
    <name evidence="7" type="ORF">J3U88_01465</name>
</gene>
<proteinExistence type="predicted"/>
<name>A0A8J7QDJ8_9BACT</name>
<feature type="region of interest" description="Disordered" evidence="5">
    <location>
        <begin position="1"/>
        <end position="20"/>
    </location>
</feature>
<dbReference type="InterPro" id="IPR058031">
    <property type="entry name" value="AAA_lid_NorR"/>
</dbReference>
<dbReference type="PANTHER" id="PTHR32071">
    <property type="entry name" value="TRANSCRIPTIONAL REGULATORY PROTEIN"/>
    <property type="match status" value="1"/>
</dbReference>
<evidence type="ECO:0000313" key="7">
    <source>
        <dbReference type="EMBL" id="MBO1317108.1"/>
    </source>
</evidence>
<evidence type="ECO:0000256" key="5">
    <source>
        <dbReference type="SAM" id="MobiDB-lite"/>
    </source>
</evidence>
<evidence type="ECO:0000256" key="2">
    <source>
        <dbReference type="ARBA" id="ARBA00022840"/>
    </source>
</evidence>
<dbReference type="Gene3D" id="3.40.50.300">
    <property type="entry name" value="P-loop containing nucleotide triphosphate hydrolases"/>
    <property type="match status" value="1"/>
</dbReference>